<sequence>MAGWEELVCSIGLETSGTLLTDPSCRSAAVQHRHLVQTMAVPHYACRSAYGCNAPPLCKHALHPHALCTLRLGSPLSTPWNLGGMHTTAARYLITQKRQEEYETLCREQARSLDYWFAKAESYYNKRTLDIMEKEMMGNEIKMKMEEERTQGIEEQKHYYVVPERERKQIERHIHRIGQVKGCKHRTFRQPQPLSEMLPKIMPEKHGIQKAQRRKQVNEREQIQIKDHQERMIRGRELTQQRLKERILRKSQSQPPTHEKCGRAKKDIRELERVPAYPLFQPCGRSRVQVTVLMEKSQTREEVDTILKPSERKHLALPHFLGRQIEK</sequence>
<keyword evidence="2" id="KW-1185">Reference proteome</keyword>
<organism evidence="1 2">
    <name type="scientific">Fukomys damarensis</name>
    <name type="common">Damaraland mole rat</name>
    <name type="synonym">Cryptomys damarensis</name>
    <dbReference type="NCBI Taxonomy" id="885580"/>
    <lineage>
        <taxon>Eukaryota</taxon>
        <taxon>Metazoa</taxon>
        <taxon>Chordata</taxon>
        <taxon>Craniata</taxon>
        <taxon>Vertebrata</taxon>
        <taxon>Euteleostomi</taxon>
        <taxon>Mammalia</taxon>
        <taxon>Eutheria</taxon>
        <taxon>Euarchontoglires</taxon>
        <taxon>Glires</taxon>
        <taxon>Rodentia</taxon>
        <taxon>Hystricomorpha</taxon>
        <taxon>Bathyergidae</taxon>
        <taxon>Fukomys</taxon>
    </lineage>
</organism>
<name>A0A091DQG6_FUKDA</name>
<dbReference type="AlphaFoldDB" id="A0A091DQG6"/>
<dbReference type="Proteomes" id="UP000028990">
    <property type="component" value="Unassembled WGS sequence"/>
</dbReference>
<protein>
    <submittedName>
        <fullName evidence="1">Uncharacterized protein</fullName>
    </submittedName>
</protein>
<dbReference type="EMBL" id="KN123415">
    <property type="protein sequence ID" value="KFO25066.1"/>
    <property type="molecule type" value="Genomic_DNA"/>
</dbReference>
<dbReference type="PANTHER" id="PTHR41403">
    <property type="entry name" value="RCG43477-RELATED"/>
    <property type="match status" value="1"/>
</dbReference>
<gene>
    <name evidence="1" type="ORF">H920_13518</name>
</gene>
<dbReference type="InterPro" id="IPR040005">
    <property type="entry name" value="Polr1has"/>
</dbReference>
<accession>A0A091DQG6</accession>
<evidence type="ECO:0000313" key="1">
    <source>
        <dbReference type="EMBL" id="KFO25066.1"/>
    </source>
</evidence>
<proteinExistence type="predicted"/>
<reference evidence="1 2" key="1">
    <citation type="submission" date="2013-11" db="EMBL/GenBank/DDBJ databases">
        <title>The Damaraland mole rat (Fukomys damarensis) genome and evolution of African mole rats.</title>
        <authorList>
            <person name="Gladyshev V.N."/>
            <person name="Fang X."/>
        </authorList>
    </citation>
    <scope>NUCLEOTIDE SEQUENCE [LARGE SCALE GENOMIC DNA]</scope>
    <source>
        <tissue evidence="1">Liver</tissue>
    </source>
</reference>
<evidence type="ECO:0000313" key="2">
    <source>
        <dbReference type="Proteomes" id="UP000028990"/>
    </source>
</evidence>
<dbReference type="PANTHER" id="PTHR41403:SF3">
    <property type="entry name" value="ZNRD1 ANTISENSE RNA 1-RELATED"/>
    <property type="match status" value="1"/>
</dbReference>